<evidence type="ECO:0000256" key="6">
    <source>
        <dbReference type="ARBA" id="ARBA00022801"/>
    </source>
</evidence>
<evidence type="ECO:0000313" key="15">
    <source>
        <dbReference type="EMBL" id="OXA97828.1"/>
    </source>
</evidence>
<evidence type="ECO:0000259" key="13">
    <source>
        <dbReference type="PROSITE" id="PS50990"/>
    </source>
</evidence>
<evidence type="ECO:0000256" key="2">
    <source>
        <dbReference type="ARBA" id="ARBA00022448"/>
    </source>
</evidence>
<dbReference type="GO" id="GO:0005524">
    <property type="term" value="F:ATP binding"/>
    <property type="evidence" value="ECO:0007669"/>
    <property type="project" value="UniProtKB-KW"/>
</dbReference>
<dbReference type="GO" id="GO:0008233">
    <property type="term" value="F:peptidase activity"/>
    <property type="evidence" value="ECO:0007669"/>
    <property type="project" value="InterPro"/>
</dbReference>
<keyword evidence="4 10" id="KW-0812">Transmembrane</keyword>
<dbReference type="RefSeq" id="WP_035626175.1">
    <property type="nucleotide sequence ID" value="NZ_JBEWQG010000007.1"/>
</dbReference>
<evidence type="ECO:0000256" key="4">
    <source>
        <dbReference type="ARBA" id="ARBA00022692"/>
    </source>
</evidence>
<dbReference type="Proteomes" id="UP000028712">
    <property type="component" value="Unassembled WGS sequence"/>
</dbReference>
<proteinExistence type="predicted"/>
<dbReference type="PROSITE" id="PS50893">
    <property type="entry name" value="ABC_TRANSPORTER_2"/>
    <property type="match status" value="1"/>
</dbReference>
<dbReference type="InterPro" id="IPR005074">
    <property type="entry name" value="Peptidase_C39"/>
</dbReference>
<dbReference type="PROSITE" id="PS50990">
    <property type="entry name" value="PEPTIDASE_C39"/>
    <property type="match status" value="1"/>
</dbReference>
<evidence type="ECO:0000256" key="7">
    <source>
        <dbReference type="ARBA" id="ARBA00022840"/>
    </source>
</evidence>
<evidence type="ECO:0000256" key="10">
    <source>
        <dbReference type="SAM" id="Phobius"/>
    </source>
</evidence>
<dbReference type="Gene3D" id="1.20.1560.10">
    <property type="entry name" value="ABC transporter type 1, transmembrane domain"/>
    <property type="match status" value="1"/>
</dbReference>
<dbReference type="PROSITE" id="PS50929">
    <property type="entry name" value="ABC_TM1F"/>
    <property type="match status" value="1"/>
</dbReference>
<protein>
    <submittedName>
        <fullName evidence="14">ABC transporter ATP-binding protein</fullName>
    </submittedName>
</protein>
<keyword evidence="7 14" id="KW-0067">ATP-binding</keyword>
<dbReference type="STRING" id="991.IW20_19705"/>
<dbReference type="Pfam" id="PF00664">
    <property type="entry name" value="ABC_membrane"/>
    <property type="match status" value="1"/>
</dbReference>
<dbReference type="InterPro" id="IPR017871">
    <property type="entry name" value="ABC_transporter-like_CS"/>
</dbReference>
<dbReference type="SMART" id="SM00382">
    <property type="entry name" value="AAA"/>
    <property type="match status" value="1"/>
</dbReference>
<dbReference type="SUPFAM" id="SSF90123">
    <property type="entry name" value="ABC transporter transmembrane region"/>
    <property type="match status" value="1"/>
</dbReference>
<feature type="transmembrane region" description="Helical" evidence="10">
    <location>
        <begin position="317"/>
        <end position="338"/>
    </location>
</feature>
<feature type="transmembrane region" description="Helical" evidence="10">
    <location>
        <begin position="179"/>
        <end position="201"/>
    </location>
</feature>
<evidence type="ECO:0000313" key="16">
    <source>
        <dbReference type="Proteomes" id="UP000028712"/>
    </source>
</evidence>
<evidence type="ECO:0000256" key="8">
    <source>
        <dbReference type="ARBA" id="ARBA00022989"/>
    </source>
</evidence>
<dbReference type="PANTHER" id="PTHR43394:SF1">
    <property type="entry name" value="ATP-BINDING CASSETTE SUB-FAMILY B MEMBER 10, MITOCHONDRIAL"/>
    <property type="match status" value="1"/>
</dbReference>
<keyword evidence="17" id="KW-1185">Reference proteome</keyword>
<dbReference type="GO" id="GO:0015421">
    <property type="term" value="F:ABC-type oligopeptide transporter activity"/>
    <property type="evidence" value="ECO:0007669"/>
    <property type="project" value="TreeGrafter"/>
</dbReference>
<evidence type="ECO:0000259" key="11">
    <source>
        <dbReference type="PROSITE" id="PS50893"/>
    </source>
</evidence>
<sequence length="756" mass="85443">MKYVFYKQLDKMDCGATCLRMVAKQYGKEYSINKLRRICETGKQGVNMYYISNAAEQIGFNTLGVKVSIEDLKDIPLPSILHWKSSHFVVLHKITNTKSSPKNWNFLVADPATDGLLTIEGDTFKQMWLGDTQHKGIALLLEPSLEFNNSEDEFGHEKQVNKKLSWGKLSGYLFQHKGYFFQIILGLLVASVLQLMIPFLTQSIVDKGINTQDINFIYIVLVAQFVLMLGRAIVEFSRQGLLLFISTRINLSLLTDFWKKLMRLPISYFDTKQTGDIMQRIGDQHKIERFLTGNSINILFSLMNLVVYSFVMLLYSFQVFLIFIIGSALYIFWVTLFLKQRRKLNYKQFALASRENSATLEMVQGMQEIKMHNAEKPFRWKWENMQRGLFSIGFKNLSLNQAQTAGALFINEGKNLLVTAIVATSVIKGDLTLGAMLAIQYILGALNSPIQQFISFIQEFQDANIALERLNEIHQEEDEPEGPVSGSKTENAQIGISIKNLTFGYFSGEDEQVLKNIDLEIPAGKVTAIVGMSGSGKTTILKILQKFYDDKYKGSIRIWEAQNELLLAAEKELLSKNQELKMIIPEHWRSRIGSVMQDGYIFSETVSGNIAVGVEEPDRARLEYAATVANILPFIETLPLGFLTKIGMEGNGISAGQKQRILIARAVYKNPDILLFDEATNSLDANNEKVILENLESFFKGRTVVVVAHRLSTVKNADKIVVLEQGKIVEEGTHSKLTALKGKYFELVKNQLELGN</sequence>
<keyword evidence="5" id="KW-0547">Nucleotide-binding</keyword>
<comment type="subcellular location">
    <subcellularLocation>
        <location evidence="1">Cell membrane</location>
        <topology evidence="1">Multi-pass membrane protein</topology>
    </subcellularLocation>
</comment>
<dbReference type="InterPro" id="IPR003439">
    <property type="entry name" value="ABC_transporter-like_ATP-bd"/>
</dbReference>
<dbReference type="Pfam" id="PF03412">
    <property type="entry name" value="Peptidase_C39"/>
    <property type="match status" value="1"/>
</dbReference>
<feature type="transmembrane region" description="Helical" evidence="10">
    <location>
        <begin position="213"/>
        <end position="234"/>
    </location>
</feature>
<dbReference type="InterPro" id="IPR027417">
    <property type="entry name" value="P-loop_NTPase"/>
</dbReference>
<name>A0A086A3A6_FLAHY</name>
<evidence type="ECO:0000256" key="3">
    <source>
        <dbReference type="ARBA" id="ARBA00022475"/>
    </source>
</evidence>
<dbReference type="GO" id="GO:0005886">
    <property type="term" value="C:plasma membrane"/>
    <property type="evidence" value="ECO:0007669"/>
    <property type="project" value="UniProtKB-SubCell"/>
</dbReference>
<comment type="caution">
    <text evidence="14">The sequence shown here is derived from an EMBL/GenBank/DDBJ whole genome shotgun (WGS) entry which is preliminary data.</text>
</comment>
<reference evidence="14 16" key="1">
    <citation type="submission" date="2014-07" db="EMBL/GenBank/DDBJ databases">
        <title>Genome of Flavobacterium hydatis DSM 2063.</title>
        <authorList>
            <person name="Pipes S.E."/>
            <person name="Stropko S.J."/>
            <person name="Newman J.D."/>
        </authorList>
    </citation>
    <scope>NUCLEOTIDE SEQUENCE [LARGE SCALE GENOMIC DNA]</scope>
    <source>
        <strain evidence="14 16">DSM 2063</strain>
    </source>
</reference>
<gene>
    <name evidence="15" type="ORF">B0A62_02945</name>
    <name evidence="14" type="ORF">IW20_19705</name>
</gene>
<dbReference type="Gene3D" id="3.90.70.10">
    <property type="entry name" value="Cysteine proteinases"/>
    <property type="match status" value="1"/>
</dbReference>
<dbReference type="AlphaFoldDB" id="A0A086A3A6"/>
<dbReference type="PANTHER" id="PTHR43394">
    <property type="entry name" value="ATP-DEPENDENT PERMEASE MDL1, MITOCHONDRIAL"/>
    <property type="match status" value="1"/>
</dbReference>
<dbReference type="CDD" id="cd18571">
    <property type="entry name" value="ABC_6TM_peptidase_like"/>
    <property type="match status" value="1"/>
</dbReference>
<evidence type="ECO:0000256" key="1">
    <source>
        <dbReference type="ARBA" id="ARBA00004651"/>
    </source>
</evidence>
<evidence type="ECO:0000313" key="17">
    <source>
        <dbReference type="Proteomes" id="UP000198424"/>
    </source>
</evidence>
<organism evidence="14 16">
    <name type="scientific">Flavobacterium hydatis</name>
    <name type="common">Cytophaga aquatilis</name>
    <dbReference type="NCBI Taxonomy" id="991"/>
    <lineage>
        <taxon>Bacteria</taxon>
        <taxon>Pseudomonadati</taxon>
        <taxon>Bacteroidota</taxon>
        <taxon>Flavobacteriia</taxon>
        <taxon>Flavobacteriales</taxon>
        <taxon>Flavobacteriaceae</taxon>
        <taxon>Flavobacterium</taxon>
    </lineage>
</organism>
<feature type="domain" description="ABC transporter" evidence="11">
    <location>
        <begin position="496"/>
        <end position="750"/>
    </location>
</feature>
<dbReference type="eggNOG" id="COG2274">
    <property type="taxonomic scope" value="Bacteria"/>
</dbReference>
<dbReference type="EMBL" id="JPRM01000036">
    <property type="protein sequence ID" value="KFF11170.1"/>
    <property type="molecule type" value="Genomic_DNA"/>
</dbReference>
<keyword evidence="2" id="KW-0813">Transport</keyword>
<keyword evidence="9 10" id="KW-0472">Membrane</keyword>
<dbReference type="Pfam" id="PF00005">
    <property type="entry name" value="ABC_tran"/>
    <property type="match status" value="1"/>
</dbReference>
<evidence type="ECO:0000256" key="9">
    <source>
        <dbReference type="ARBA" id="ARBA00023136"/>
    </source>
</evidence>
<feature type="domain" description="Peptidase C39" evidence="13">
    <location>
        <begin position="8"/>
        <end position="135"/>
    </location>
</feature>
<keyword evidence="6" id="KW-0378">Hydrolase</keyword>
<accession>A0A086A3A6</accession>
<dbReference type="CDD" id="cd02418">
    <property type="entry name" value="Peptidase_C39B"/>
    <property type="match status" value="1"/>
</dbReference>
<dbReference type="OrthoDB" id="9760358at2"/>
<dbReference type="Proteomes" id="UP000198424">
    <property type="component" value="Unassembled WGS sequence"/>
</dbReference>
<evidence type="ECO:0000313" key="14">
    <source>
        <dbReference type="EMBL" id="KFF11170.1"/>
    </source>
</evidence>
<dbReference type="InterPro" id="IPR003593">
    <property type="entry name" value="AAA+_ATPase"/>
</dbReference>
<dbReference type="GO" id="GO:0006508">
    <property type="term" value="P:proteolysis"/>
    <property type="evidence" value="ECO:0007669"/>
    <property type="project" value="InterPro"/>
</dbReference>
<dbReference type="GO" id="GO:0016887">
    <property type="term" value="F:ATP hydrolysis activity"/>
    <property type="evidence" value="ECO:0007669"/>
    <property type="project" value="InterPro"/>
</dbReference>
<dbReference type="PROSITE" id="PS00211">
    <property type="entry name" value="ABC_TRANSPORTER_1"/>
    <property type="match status" value="1"/>
</dbReference>
<keyword evidence="8 10" id="KW-1133">Transmembrane helix</keyword>
<dbReference type="EMBL" id="MUGY01000002">
    <property type="protein sequence ID" value="OXA97828.1"/>
    <property type="molecule type" value="Genomic_DNA"/>
</dbReference>
<evidence type="ECO:0000259" key="12">
    <source>
        <dbReference type="PROSITE" id="PS50929"/>
    </source>
</evidence>
<dbReference type="SUPFAM" id="SSF52540">
    <property type="entry name" value="P-loop containing nucleoside triphosphate hydrolases"/>
    <property type="match status" value="1"/>
</dbReference>
<feature type="domain" description="ABC transmembrane type-1" evidence="12">
    <location>
        <begin position="183"/>
        <end position="462"/>
    </location>
</feature>
<dbReference type="FunFam" id="3.40.50.300:FF:000299">
    <property type="entry name" value="ABC transporter ATP-binding protein/permease"/>
    <property type="match status" value="1"/>
</dbReference>
<dbReference type="InterPro" id="IPR036640">
    <property type="entry name" value="ABC1_TM_sf"/>
</dbReference>
<keyword evidence="3" id="KW-1003">Cell membrane</keyword>
<feature type="transmembrane region" description="Helical" evidence="10">
    <location>
        <begin position="290"/>
        <end position="311"/>
    </location>
</feature>
<dbReference type="InterPro" id="IPR039421">
    <property type="entry name" value="Type_1_exporter"/>
</dbReference>
<dbReference type="Gene3D" id="3.40.50.300">
    <property type="entry name" value="P-loop containing nucleotide triphosphate hydrolases"/>
    <property type="match status" value="1"/>
</dbReference>
<evidence type="ECO:0000256" key="5">
    <source>
        <dbReference type="ARBA" id="ARBA00022741"/>
    </source>
</evidence>
<reference evidence="15 17" key="2">
    <citation type="submission" date="2016-11" db="EMBL/GenBank/DDBJ databases">
        <title>Whole genomes of Flavobacteriaceae.</title>
        <authorList>
            <person name="Stine C."/>
            <person name="Li C."/>
            <person name="Tadesse D."/>
        </authorList>
    </citation>
    <scope>NUCLEOTIDE SEQUENCE [LARGE SCALE GENOMIC DNA]</scope>
    <source>
        <strain evidence="15 17">ATCC 29551</strain>
    </source>
</reference>
<dbReference type="InterPro" id="IPR011527">
    <property type="entry name" value="ABC1_TM_dom"/>
</dbReference>